<gene>
    <name evidence="3" type="ORF">TRV_00979</name>
</gene>
<keyword evidence="2" id="KW-0472">Membrane</keyword>
<dbReference type="EMBL" id="ACYE01000056">
    <property type="protein sequence ID" value="EFE44247.1"/>
    <property type="molecule type" value="Genomic_DNA"/>
</dbReference>
<sequence>MGEWHDCDGDGRAIIIIIIIKFGFLQGGETKGDKNGRPGESLTAQKRAARPRHTRRRGLGRGRGRGQERRGRREEDTYHVEGEGGIELDEAVEVAEEDGDGQQQKVGRIADVVAQQLDELADEHPEQQRVEGPCPLLGVPGLGALVAEGQQAEVADEGGRRERRQEDRIRAPRLAAAETEKDGQRRDLQPDDLLLDEGGEVAAPVAAGPADALLEELRVVLERRLDLGLRVVLEVGLPAVGDHPAREEVVVVGVELVAAEPPLLVGEAQGELAVLQDLGAVRNGPSRQARHPAVHVRRGGAVEVAALEIQGAQEVPRPLHREQRRADPPQALAGGDAAVDGVLVERRQDPFELRPGPAHVVVHEDGDLGPHLRDCAHHLPPLVGLGDAQQLDPRPRGRHRRQHALRVGPVGVDGHQEDLVGLVQQDGPDGLLELLAAAGQGRDDDGYILGRQLGILRRRDRSKRPDGKQVDHQSQVPRSRKKKEKKGKTTHNNSLKAKRYVNSKAIMMVLLSPVSFSFLFLFLAVQLQYQKQSL</sequence>
<dbReference type="RefSeq" id="XP_003024858.1">
    <property type="nucleotide sequence ID" value="XM_003024812.1"/>
</dbReference>
<feature type="compositionally biased region" description="Basic residues" evidence="1">
    <location>
        <begin position="478"/>
        <end position="489"/>
    </location>
</feature>
<keyword evidence="2" id="KW-0812">Transmembrane</keyword>
<evidence type="ECO:0000256" key="1">
    <source>
        <dbReference type="SAM" id="MobiDB-lite"/>
    </source>
</evidence>
<comment type="caution">
    <text evidence="3">The sequence shown here is derived from an EMBL/GenBank/DDBJ whole genome shotgun (WGS) entry which is preliminary data.</text>
</comment>
<dbReference type="KEGG" id="tve:TRV_00979"/>
<feature type="transmembrane region" description="Helical" evidence="2">
    <location>
        <begin position="505"/>
        <end position="525"/>
    </location>
</feature>
<keyword evidence="4" id="KW-1185">Reference proteome</keyword>
<dbReference type="Proteomes" id="UP000008383">
    <property type="component" value="Unassembled WGS sequence"/>
</dbReference>
<protein>
    <submittedName>
        <fullName evidence="3">Uncharacterized protein</fullName>
    </submittedName>
</protein>
<proteinExistence type="predicted"/>
<feature type="region of interest" description="Disordered" evidence="1">
    <location>
        <begin position="458"/>
        <end position="496"/>
    </location>
</feature>
<feature type="region of interest" description="Disordered" evidence="1">
    <location>
        <begin position="319"/>
        <end position="339"/>
    </location>
</feature>
<keyword evidence="2" id="KW-1133">Transmembrane helix</keyword>
<dbReference type="HOGENOM" id="CLU_510170_0_0_1"/>
<evidence type="ECO:0000256" key="2">
    <source>
        <dbReference type="SAM" id="Phobius"/>
    </source>
</evidence>
<feature type="compositionally biased region" description="Basic and acidic residues" evidence="1">
    <location>
        <begin position="178"/>
        <end position="189"/>
    </location>
</feature>
<feature type="compositionally biased region" description="Basic and acidic residues" evidence="1">
    <location>
        <begin position="157"/>
        <end position="170"/>
    </location>
</feature>
<feature type="region of interest" description="Disordered" evidence="1">
    <location>
        <begin position="150"/>
        <end position="190"/>
    </location>
</feature>
<dbReference type="GeneID" id="9580348"/>
<feature type="region of interest" description="Disordered" evidence="1">
    <location>
        <begin position="29"/>
        <end position="86"/>
    </location>
</feature>
<name>D4D1M8_TRIVH</name>
<dbReference type="AlphaFoldDB" id="D4D1M8"/>
<reference evidence="4" key="1">
    <citation type="journal article" date="2011" name="Genome Biol.">
        <title>Comparative and functional genomics provide insights into the pathogenicity of dermatophytic fungi.</title>
        <authorList>
            <person name="Burmester A."/>
            <person name="Shelest E."/>
            <person name="Gloeckner G."/>
            <person name="Heddergott C."/>
            <person name="Schindler S."/>
            <person name="Staib P."/>
            <person name="Heidel A."/>
            <person name="Felder M."/>
            <person name="Petzold A."/>
            <person name="Szafranski K."/>
            <person name="Feuermann M."/>
            <person name="Pedruzzi I."/>
            <person name="Priebe S."/>
            <person name="Groth M."/>
            <person name="Winkler R."/>
            <person name="Li W."/>
            <person name="Kniemeyer O."/>
            <person name="Schroeckh V."/>
            <person name="Hertweck C."/>
            <person name="Hube B."/>
            <person name="White T.C."/>
            <person name="Platzer M."/>
            <person name="Guthke R."/>
            <person name="Heitman J."/>
            <person name="Woestemeyer J."/>
            <person name="Zipfel P.F."/>
            <person name="Monod M."/>
            <person name="Brakhage A.A."/>
        </authorList>
    </citation>
    <scope>NUCLEOTIDE SEQUENCE [LARGE SCALE GENOMIC DNA]</scope>
    <source>
        <strain evidence="4">HKI 0517</strain>
    </source>
</reference>
<evidence type="ECO:0000313" key="3">
    <source>
        <dbReference type="EMBL" id="EFE44247.1"/>
    </source>
</evidence>
<feature type="compositionally biased region" description="Basic and acidic residues" evidence="1">
    <location>
        <begin position="65"/>
        <end position="82"/>
    </location>
</feature>
<evidence type="ECO:0000313" key="4">
    <source>
        <dbReference type="Proteomes" id="UP000008383"/>
    </source>
</evidence>
<accession>D4D1M8</accession>
<organism evidence="3 4">
    <name type="scientific">Trichophyton verrucosum (strain HKI 0517)</name>
    <dbReference type="NCBI Taxonomy" id="663202"/>
    <lineage>
        <taxon>Eukaryota</taxon>
        <taxon>Fungi</taxon>
        <taxon>Dikarya</taxon>
        <taxon>Ascomycota</taxon>
        <taxon>Pezizomycotina</taxon>
        <taxon>Eurotiomycetes</taxon>
        <taxon>Eurotiomycetidae</taxon>
        <taxon>Onygenales</taxon>
        <taxon>Arthrodermataceae</taxon>
        <taxon>Trichophyton</taxon>
    </lineage>
</organism>
<feature type="compositionally biased region" description="Basic residues" evidence="1">
    <location>
        <begin position="47"/>
        <end position="64"/>
    </location>
</feature>